<dbReference type="Gene3D" id="4.10.1000.10">
    <property type="entry name" value="Zinc finger, CCCH-type"/>
    <property type="match status" value="1"/>
</dbReference>
<dbReference type="InterPro" id="IPR011545">
    <property type="entry name" value="DEAD/DEAH_box_helicase_dom"/>
</dbReference>
<dbReference type="SMART" id="SM00490">
    <property type="entry name" value="HELICc"/>
    <property type="match status" value="1"/>
</dbReference>
<dbReference type="SMART" id="SM00487">
    <property type="entry name" value="DEXDc"/>
    <property type="match status" value="1"/>
</dbReference>
<keyword evidence="6 8" id="KW-0862">Zinc</keyword>
<dbReference type="SMART" id="SM00356">
    <property type="entry name" value="ZnF_C3H1"/>
    <property type="match status" value="1"/>
</dbReference>
<dbReference type="Pfam" id="PF00271">
    <property type="entry name" value="Helicase_C"/>
    <property type="match status" value="1"/>
</dbReference>
<dbReference type="InterPro" id="IPR007502">
    <property type="entry name" value="Helicase-assoc_dom"/>
</dbReference>
<evidence type="ECO:0000259" key="12">
    <source>
        <dbReference type="PROSITE" id="PS51192"/>
    </source>
</evidence>
<dbReference type="PROSITE" id="PS50030">
    <property type="entry name" value="UBA"/>
    <property type="match status" value="1"/>
</dbReference>
<name>A0ABM1BPJ7_LIMPO</name>
<protein>
    <submittedName>
        <fullName evidence="15">ATP-dependent RNA helicase DHX57</fullName>
    </submittedName>
</protein>
<keyword evidence="3 8" id="KW-0863">Zinc-finger</keyword>
<dbReference type="Pfam" id="PF18044">
    <property type="entry name" value="zf-CCCH_4"/>
    <property type="match status" value="1"/>
</dbReference>
<accession>A0ABM1BPJ7</accession>
<keyword evidence="2" id="KW-0547">Nucleotide-binding</keyword>
<dbReference type="Pfam" id="PF00270">
    <property type="entry name" value="DEAD"/>
    <property type="match status" value="1"/>
</dbReference>
<evidence type="ECO:0000256" key="7">
    <source>
        <dbReference type="ARBA" id="ARBA00022840"/>
    </source>
</evidence>
<feature type="zinc finger region" description="C3H1-type" evidence="8">
    <location>
        <begin position="268"/>
        <end position="295"/>
    </location>
</feature>
<feature type="region of interest" description="Disordered" evidence="9">
    <location>
        <begin position="1"/>
        <end position="43"/>
    </location>
</feature>
<gene>
    <name evidence="15" type="primary">LOC106470203</name>
</gene>
<dbReference type="InterPro" id="IPR059023">
    <property type="entry name" value="RNA_hel_CTD"/>
</dbReference>
<keyword evidence="1 8" id="KW-0479">Metal-binding</keyword>
<evidence type="ECO:0000256" key="8">
    <source>
        <dbReference type="PROSITE-ProRule" id="PRU00723"/>
    </source>
</evidence>
<proteinExistence type="predicted"/>
<dbReference type="CDD" id="cd18791">
    <property type="entry name" value="SF2_C_RHA"/>
    <property type="match status" value="1"/>
</dbReference>
<evidence type="ECO:0000256" key="2">
    <source>
        <dbReference type="ARBA" id="ARBA00022741"/>
    </source>
</evidence>
<keyword evidence="14" id="KW-1185">Reference proteome</keyword>
<dbReference type="Pfam" id="PF26026">
    <property type="entry name" value="RNA_hel_CTD"/>
    <property type="match status" value="1"/>
</dbReference>
<dbReference type="InterPro" id="IPR036855">
    <property type="entry name" value="Znf_CCCH_sf"/>
</dbReference>
<feature type="compositionally biased region" description="Polar residues" evidence="9">
    <location>
        <begin position="29"/>
        <end position="43"/>
    </location>
</feature>
<dbReference type="PANTHER" id="PTHR18934">
    <property type="entry name" value="ATP-DEPENDENT RNA HELICASE"/>
    <property type="match status" value="1"/>
</dbReference>
<dbReference type="SMART" id="SM00847">
    <property type="entry name" value="HA2"/>
    <property type="match status" value="1"/>
</dbReference>
<feature type="domain" description="C3H1-type" evidence="11">
    <location>
        <begin position="268"/>
        <end position="295"/>
    </location>
</feature>
<dbReference type="InterPro" id="IPR041367">
    <property type="entry name" value="Znf-CCCH_4"/>
</dbReference>
<dbReference type="GO" id="GO:0004386">
    <property type="term" value="F:helicase activity"/>
    <property type="evidence" value="ECO:0007669"/>
    <property type="project" value="UniProtKB-KW"/>
</dbReference>
<dbReference type="SUPFAM" id="SSF52540">
    <property type="entry name" value="P-loop containing nucleoside triphosphate hydrolases"/>
    <property type="match status" value="1"/>
</dbReference>
<evidence type="ECO:0000256" key="3">
    <source>
        <dbReference type="ARBA" id="ARBA00022771"/>
    </source>
</evidence>
<keyword evidence="5 15" id="KW-0347">Helicase</keyword>
<dbReference type="InterPro" id="IPR048333">
    <property type="entry name" value="HA2_WH"/>
</dbReference>
<reference evidence="15" key="1">
    <citation type="submission" date="2025-08" db="UniProtKB">
        <authorList>
            <consortium name="RefSeq"/>
        </authorList>
    </citation>
    <scope>IDENTIFICATION</scope>
    <source>
        <tissue evidence="15">Muscle</tissue>
    </source>
</reference>
<evidence type="ECO:0000256" key="1">
    <source>
        <dbReference type="ARBA" id="ARBA00022723"/>
    </source>
</evidence>
<organism evidence="14 15">
    <name type="scientific">Limulus polyphemus</name>
    <name type="common">Atlantic horseshoe crab</name>
    <dbReference type="NCBI Taxonomy" id="6850"/>
    <lineage>
        <taxon>Eukaryota</taxon>
        <taxon>Metazoa</taxon>
        <taxon>Ecdysozoa</taxon>
        <taxon>Arthropoda</taxon>
        <taxon>Chelicerata</taxon>
        <taxon>Merostomata</taxon>
        <taxon>Xiphosura</taxon>
        <taxon>Limulidae</taxon>
        <taxon>Limulus</taxon>
    </lineage>
</organism>
<dbReference type="InterPro" id="IPR014001">
    <property type="entry name" value="Helicase_ATP-bd"/>
</dbReference>
<dbReference type="Gene3D" id="3.40.50.300">
    <property type="entry name" value="P-loop containing nucleotide triphosphate hydrolases"/>
    <property type="match status" value="2"/>
</dbReference>
<dbReference type="PROSITE" id="PS51194">
    <property type="entry name" value="HELICASE_CTER"/>
    <property type="match status" value="1"/>
</dbReference>
<dbReference type="InterPro" id="IPR009060">
    <property type="entry name" value="UBA-like_sf"/>
</dbReference>
<feature type="domain" description="UBA" evidence="10">
    <location>
        <begin position="145"/>
        <end position="190"/>
    </location>
</feature>
<sequence>MSEVQVENRRRKLTSGGNRVGRGGGKVPQVSQSRRGGFSRKTTYLNDGADFSVSDGVDFNTEKGQHSTSTSHQTRKVHLQQFTLSCENQELIESVLKDLKGEIENPEQLTKKDHVRTLGQKYWLNDDKLIIEDFTSYSDFTDGIADDSEFTNKYAVQKLQRYGFEKDICQRALKESHDDVGKALESLLKACAEKFVHKDFFKEYDSPFNPKEIMEAREEEKIALEAIFGSSFCEHILNKVWIVTLHLPYLHEYFQKQTPTPNKSSTSKDRSKVCIFYQQGKCRYGRSCKFSHASQHTGPVEKIIVEKQVENEHFELQVRFPDNNCYPFEPPLVCFLAHNDSIPSSVCLKITLYLLRKAYVLAADNNPAVYTLTTLFDDRDSILAVLDGEQIHLNYFSPTIHSQPYTREPESKNEASTENEMAETKQNCQLGKEIFTDTLDNRKSRLQTEKEIQKLKKAFVAKQSNSRYLERQKQRRELPAWQERHIILEELCNHQVIVISGLTGCGKTTQVPQYILDDWLRGNSSSHCLIICTQPRRISAISVAERVAFERSEKLGESVGYQIRMESVQSTQTCLLFCTMGILLRRLEGDPQLSGVTHLLVDEVHERSEESDYLLMVLRDILPQRPDLKLVLMSATLNARLFSEYFGHCSNIEIPGRTFPVKEFFLEDALHMTKYIMEDGSPYMKEQAKGKWKDIDDEREDKYRCGNLDKDSDSNLSVKMLALRYPGCSKNSLETLAAMDLQKINYDLIEAVLDWIVSDEHEYPKGGAILVFLPGMAEITSLYEQLRNHSVFGEKARRFKLLPLHSSLSSEEQSLVFSKMDKGVRKIVLSTNIAETSVTIDDVVYVVDTGMMKEKRYDPSKGMESLDTVRISKANAVQRKGRAGRVQPGVCFHLFTSHHFKNNLRHHPEPEIQRIPLEQIVLRVKLMPIFAKKSVLDVLSSTLEPPPSESVKMAVNRLQELGALDKMEDLTPLGYHIASLPVDVRIGKLMLFGSMFQCLDSALTIAACLSYRSPFKTEFIKREESEKKKKEFSAGKSDQLTALKAYKGWKQACKKGKGYNYCRENFLSINTLQTIASMKHQFVELLATIGFAPKGLTFSHLERMSRKNGDVIMETTGSQFNVHSENLKLVSAILCAALYPNVVQVLTPMVRYASSSGGTVRKDPKPEELRFKTRGDNYVFIHPSSVNFNVGNFESPYLVYHEKVKTSKVYIRECSMVPVQALFLLGGGQLSVEMYKGDLTLSLDDGWVHVKVTSPHVAGLICELKSELSQLLKDKIEDPSIDLCTCPRGHKIITTIMTVLSTE</sequence>
<feature type="domain" description="Helicase ATP-binding" evidence="12">
    <location>
        <begin position="488"/>
        <end position="655"/>
    </location>
</feature>
<dbReference type="InterPro" id="IPR015940">
    <property type="entry name" value="UBA"/>
</dbReference>
<evidence type="ECO:0000256" key="5">
    <source>
        <dbReference type="ARBA" id="ARBA00022806"/>
    </source>
</evidence>
<dbReference type="GeneID" id="106470203"/>
<dbReference type="Gene3D" id="1.20.120.1080">
    <property type="match status" value="1"/>
</dbReference>
<dbReference type="RefSeq" id="XP_013786196.1">
    <property type="nucleotide sequence ID" value="XM_013930742.2"/>
</dbReference>
<dbReference type="PROSITE" id="PS50103">
    <property type="entry name" value="ZF_C3H1"/>
    <property type="match status" value="1"/>
</dbReference>
<dbReference type="InterPro" id="IPR011709">
    <property type="entry name" value="DEAD-box_helicase_OB_fold"/>
</dbReference>
<evidence type="ECO:0000313" key="14">
    <source>
        <dbReference type="Proteomes" id="UP000694941"/>
    </source>
</evidence>
<dbReference type="SUPFAM" id="SSF90229">
    <property type="entry name" value="CCCH zinc finger"/>
    <property type="match status" value="1"/>
</dbReference>
<dbReference type="InterPro" id="IPR000571">
    <property type="entry name" value="Znf_CCCH"/>
</dbReference>
<evidence type="ECO:0000256" key="9">
    <source>
        <dbReference type="SAM" id="MobiDB-lite"/>
    </source>
</evidence>
<evidence type="ECO:0000256" key="4">
    <source>
        <dbReference type="ARBA" id="ARBA00022801"/>
    </source>
</evidence>
<dbReference type="InterPro" id="IPR001650">
    <property type="entry name" value="Helicase_C-like"/>
</dbReference>
<dbReference type="Proteomes" id="UP000694941">
    <property type="component" value="Unplaced"/>
</dbReference>
<evidence type="ECO:0000256" key="6">
    <source>
        <dbReference type="ARBA" id="ARBA00022833"/>
    </source>
</evidence>
<dbReference type="PROSITE" id="PS51192">
    <property type="entry name" value="HELICASE_ATP_BIND_1"/>
    <property type="match status" value="1"/>
</dbReference>
<dbReference type="Pfam" id="PF21010">
    <property type="entry name" value="HA2_C"/>
    <property type="match status" value="1"/>
</dbReference>
<keyword evidence="7" id="KW-0067">ATP-binding</keyword>
<feature type="domain" description="Helicase C-terminal" evidence="13">
    <location>
        <begin position="748"/>
        <end position="928"/>
    </location>
</feature>
<dbReference type="InterPro" id="IPR027417">
    <property type="entry name" value="P-loop_NTPase"/>
</dbReference>
<evidence type="ECO:0000259" key="13">
    <source>
        <dbReference type="PROSITE" id="PS51194"/>
    </source>
</evidence>
<evidence type="ECO:0000259" key="11">
    <source>
        <dbReference type="PROSITE" id="PS50103"/>
    </source>
</evidence>
<evidence type="ECO:0000313" key="15">
    <source>
        <dbReference type="RefSeq" id="XP_013786196.1"/>
    </source>
</evidence>
<keyword evidence="4" id="KW-0378">Hydrolase</keyword>
<dbReference type="CDD" id="cd23825">
    <property type="entry name" value="RWD_DHX57"/>
    <property type="match status" value="1"/>
</dbReference>
<dbReference type="SUPFAM" id="SSF46934">
    <property type="entry name" value="UBA-like"/>
    <property type="match status" value="1"/>
</dbReference>
<dbReference type="Pfam" id="PF04408">
    <property type="entry name" value="WHD_HA2"/>
    <property type="match status" value="1"/>
</dbReference>
<dbReference type="Pfam" id="PF07717">
    <property type="entry name" value="OB_NTP_bind"/>
    <property type="match status" value="1"/>
</dbReference>
<evidence type="ECO:0000259" key="10">
    <source>
        <dbReference type="PROSITE" id="PS50030"/>
    </source>
</evidence>
<dbReference type="PANTHER" id="PTHR18934:SF145">
    <property type="entry name" value="ATP-DEPENDENT RNA HELICASE DHX57-RELATED"/>
    <property type="match status" value="1"/>
</dbReference>